<keyword evidence="1" id="KW-0472">Membrane</keyword>
<protein>
    <recommendedName>
        <fullName evidence="3">DUF304 domain-containing protein</fullName>
    </recommendedName>
</protein>
<name>A0A644X4N4_9ZZZZ</name>
<keyword evidence="1" id="KW-0812">Transmembrane</keyword>
<organism evidence="2">
    <name type="scientific">bioreactor metagenome</name>
    <dbReference type="NCBI Taxonomy" id="1076179"/>
    <lineage>
        <taxon>unclassified sequences</taxon>
        <taxon>metagenomes</taxon>
        <taxon>ecological metagenomes</taxon>
    </lineage>
</organism>
<evidence type="ECO:0000313" key="2">
    <source>
        <dbReference type="EMBL" id="MPM11116.1"/>
    </source>
</evidence>
<proteinExistence type="predicted"/>
<evidence type="ECO:0008006" key="3">
    <source>
        <dbReference type="Google" id="ProtNLM"/>
    </source>
</evidence>
<comment type="caution">
    <text evidence="2">The sequence shown here is derived from an EMBL/GenBank/DDBJ whole genome shotgun (WGS) entry which is preliminary data.</text>
</comment>
<feature type="transmembrane region" description="Helical" evidence="1">
    <location>
        <begin position="44"/>
        <end position="66"/>
    </location>
</feature>
<gene>
    <name evidence="2" type="ORF">SDC9_57455</name>
</gene>
<sequence length="149" mass="16309">MEDLKIVYSLPSKVKITALVAGGFLFALAVGVSISQAIHASLDFLFYVGVAGAVLAALLVFTVTVWQSDFIVEIDNDEFRVKLPKQRINGSILWETVTQLGIGLSYLTLTTAGTNYKIDLGNLKYNDLKRIKAKLIEVCEAKNIPFGNI</sequence>
<accession>A0A644X4N4</accession>
<feature type="transmembrane region" description="Helical" evidence="1">
    <location>
        <begin position="16"/>
        <end position="38"/>
    </location>
</feature>
<evidence type="ECO:0000256" key="1">
    <source>
        <dbReference type="SAM" id="Phobius"/>
    </source>
</evidence>
<keyword evidence="1" id="KW-1133">Transmembrane helix</keyword>
<reference evidence="2" key="1">
    <citation type="submission" date="2019-08" db="EMBL/GenBank/DDBJ databases">
        <authorList>
            <person name="Kucharzyk K."/>
            <person name="Murdoch R.W."/>
            <person name="Higgins S."/>
            <person name="Loffler F."/>
        </authorList>
    </citation>
    <scope>NUCLEOTIDE SEQUENCE</scope>
</reference>
<dbReference type="EMBL" id="VSSQ01001786">
    <property type="protein sequence ID" value="MPM11116.1"/>
    <property type="molecule type" value="Genomic_DNA"/>
</dbReference>
<dbReference type="AlphaFoldDB" id="A0A644X4N4"/>